<feature type="compositionally biased region" description="Polar residues" evidence="3">
    <location>
        <begin position="482"/>
        <end position="497"/>
    </location>
</feature>
<dbReference type="Pfam" id="PF00046">
    <property type="entry name" value="Homeodomain"/>
    <property type="match status" value="1"/>
</dbReference>
<keyword evidence="1 2" id="KW-0238">DNA-binding</keyword>
<feature type="compositionally biased region" description="Polar residues" evidence="3">
    <location>
        <begin position="518"/>
        <end position="531"/>
    </location>
</feature>
<evidence type="ECO:0000256" key="2">
    <source>
        <dbReference type="RuleBase" id="RU000682"/>
    </source>
</evidence>
<sequence>MQQQHINIRDDNNCNISSQTAHTENLSKSLLNQYNNLNQTPVSKNNNAFKSPAPSSKKYLSVHNIKSPGVSNHGKNGMSNSKHHQNQTDSWMISPVCSRLREHIQMMNGYAQKERLFLHSPMTNQMAWPLASPAINNMRGIAQVSTAPNTSTCQKYVTNNTQEAFSDAKVIEGVDSPLVIRKFNDHEINQTGLLCTLNKNHQQSDSKNQQEQHWKNIQDYIPYNFDEVCFRLENQADQNKLNSLQGSNRKDIQVLKLPNSGNMAFKLNLAQSHQPQPSNSINQMVFYKMEDDMNEDSYSSDNMDNDNDSESLQQQVSDNMKNCKKLISRCYSGQDSANYERIIRKRKRKSTDQLKILMREFDRNPNWSKETLLEVSRKTGLSEAQVYKWGWDQKRKKYGPEIAAMMMVPFDQMDFQDSYQPSQFIDYEALQMQGQGNNFKQLIQENNHSSKRQGFSHIPFPNESLLDQLSNQLAHEESITQNQLNISKQEQNQAKKTLSSEKPAELRVKSALKRTLDSSKSSKNQPRITVENNEDQVRVRIQLDSNEKNHKSGNKNHHSTLKINPDSQKNDSLLINTPANDHAGEKKRQLKAESKEKSRLHKHSDENKENGKAYAPVLNLNKDLNKISLERDQRKTRSGKTVQINPSKILEDCTPEPILQNDKKKLREQRVLRKINNR</sequence>
<name>A0A078A0C9_STYLE</name>
<dbReference type="Gene3D" id="1.10.10.60">
    <property type="entry name" value="Homeodomain-like"/>
    <property type="match status" value="1"/>
</dbReference>
<dbReference type="InterPro" id="IPR001356">
    <property type="entry name" value="HD"/>
</dbReference>
<feature type="compositionally biased region" description="Basic and acidic residues" evidence="3">
    <location>
        <begin position="498"/>
        <end position="508"/>
    </location>
</feature>
<keyword evidence="6" id="KW-1185">Reference proteome</keyword>
<comment type="subcellular location">
    <subcellularLocation>
        <location evidence="1 2">Nucleus</location>
    </subcellularLocation>
</comment>
<feature type="compositionally biased region" description="Polar residues" evidence="3">
    <location>
        <begin position="69"/>
        <end position="80"/>
    </location>
</feature>
<feature type="DNA-binding region" description="Homeobox" evidence="1">
    <location>
        <begin position="342"/>
        <end position="401"/>
    </location>
</feature>
<organism evidence="5 6">
    <name type="scientific">Stylonychia lemnae</name>
    <name type="common">Ciliate</name>
    <dbReference type="NCBI Taxonomy" id="5949"/>
    <lineage>
        <taxon>Eukaryota</taxon>
        <taxon>Sar</taxon>
        <taxon>Alveolata</taxon>
        <taxon>Ciliophora</taxon>
        <taxon>Intramacronucleata</taxon>
        <taxon>Spirotrichea</taxon>
        <taxon>Stichotrichia</taxon>
        <taxon>Sporadotrichida</taxon>
        <taxon>Oxytrichidae</taxon>
        <taxon>Stylonychinae</taxon>
        <taxon>Stylonychia</taxon>
    </lineage>
</organism>
<evidence type="ECO:0000256" key="1">
    <source>
        <dbReference type="PROSITE-ProRule" id="PRU00108"/>
    </source>
</evidence>
<evidence type="ECO:0000313" key="6">
    <source>
        <dbReference type="Proteomes" id="UP000039865"/>
    </source>
</evidence>
<dbReference type="SMART" id="SM00389">
    <property type="entry name" value="HOX"/>
    <property type="match status" value="1"/>
</dbReference>
<accession>A0A078A0C9</accession>
<dbReference type="GO" id="GO:0005634">
    <property type="term" value="C:nucleus"/>
    <property type="evidence" value="ECO:0007669"/>
    <property type="project" value="UniProtKB-SubCell"/>
</dbReference>
<feature type="compositionally biased region" description="Basic residues" evidence="3">
    <location>
        <begin position="551"/>
        <end position="560"/>
    </location>
</feature>
<evidence type="ECO:0000259" key="4">
    <source>
        <dbReference type="PROSITE" id="PS50071"/>
    </source>
</evidence>
<evidence type="ECO:0000313" key="5">
    <source>
        <dbReference type="EMBL" id="CDW75656.1"/>
    </source>
</evidence>
<dbReference type="OrthoDB" id="313330at2759"/>
<feature type="compositionally biased region" description="Basic and acidic residues" evidence="3">
    <location>
        <begin position="582"/>
        <end position="611"/>
    </location>
</feature>
<dbReference type="PROSITE" id="PS50071">
    <property type="entry name" value="HOMEOBOX_2"/>
    <property type="match status" value="1"/>
</dbReference>
<dbReference type="EMBL" id="CCKQ01004493">
    <property type="protein sequence ID" value="CDW75656.1"/>
    <property type="molecule type" value="Genomic_DNA"/>
</dbReference>
<protein>
    <recommendedName>
        <fullName evidence="4">Homeobox domain-containing protein</fullName>
    </recommendedName>
</protein>
<feature type="domain" description="Homeobox" evidence="4">
    <location>
        <begin position="340"/>
        <end position="400"/>
    </location>
</feature>
<evidence type="ECO:0000256" key="3">
    <source>
        <dbReference type="SAM" id="MobiDB-lite"/>
    </source>
</evidence>
<feature type="region of interest" description="Disordered" evidence="3">
    <location>
        <begin position="482"/>
        <end position="613"/>
    </location>
</feature>
<keyword evidence="1 2" id="KW-0539">Nucleus</keyword>
<gene>
    <name evidence="5" type="primary">Contig6187.g6615</name>
    <name evidence="5" type="ORF">STYLEM_4649</name>
</gene>
<dbReference type="CDD" id="cd00086">
    <property type="entry name" value="homeodomain"/>
    <property type="match status" value="1"/>
</dbReference>
<proteinExistence type="predicted"/>
<dbReference type="InterPro" id="IPR009057">
    <property type="entry name" value="Homeodomain-like_sf"/>
</dbReference>
<dbReference type="SUPFAM" id="SSF46689">
    <property type="entry name" value="Homeodomain-like"/>
    <property type="match status" value="1"/>
</dbReference>
<feature type="compositionally biased region" description="Polar residues" evidence="3">
    <location>
        <begin position="561"/>
        <end position="579"/>
    </location>
</feature>
<dbReference type="AlphaFoldDB" id="A0A078A0C9"/>
<dbReference type="GO" id="GO:0003677">
    <property type="term" value="F:DNA binding"/>
    <property type="evidence" value="ECO:0007669"/>
    <property type="project" value="UniProtKB-UniRule"/>
</dbReference>
<reference evidence="5 6" key="1">
    <citation type="submission" date="2014-06" db="EMBL/GenBank/DDBJ databases">
        <authorList>
            <person name="Swart Estienne"/>
        </authorList>
    </citation>
    <scope>NUCLEOTIDE SEQUENCE [LARGE SCALE GENOMIC DNA]</scope>
    <source>
        <strain evidence="5 6">130c</strain>
    </source>
</reference>
<dbReference type="Proteomes" id="UP000039865">
    <property type="component" value="Unassembled WGS sequence"/>
</dbReference>
<feature type="compositionally biased region" description="Polar residues" evidence="3">
    <location>
        <begin position="37"/>
        <end position="49"/>
    </location>
</feature>
<keyword evidence="1 2" id="KW-0371">Homeobox</keyword>
<feature type="region of interest" description="Disordered" evidence="3">
    <location>
        <begin position="37"/>
        <end position="87"/>
    </location>
</feature>
<dbReference type="InParanoid" id="A0A078A0C9"/>